<gene>
    <name evidence="2" type="ORF">H0235_008153</name>
</gene>
<proteinExistence type="predicted"/>
<name>A0A834P2N6_VESPE</name>
<dbReference type="EMBL" id="JACSDY010000006">
    <property type="protein sequence ID" value="KAF7425715.1"/>
    <property type="molecule type" value="Genomic_DNA"/>
</dbReference>
<reference evidence="2" key="1">
    <citation type="journal article" date="2020" name="G3 (Bethesda)">
        <title>High-Quality Assemblies for Three Invasive Social Wasps from the &lt;i&gt;Vespula&lt;/i&gt; Genus.</title>
        <authorList>
            <person name="Harrop T.W.R."/>
            <person name="Guhlin J."/>
            <person name="McLaughlin G.M."/>
            <person name="Permina E."/>
            <person name="Stockwell P."/>
            <person name="Gilligan J."/>
            <person name="Le Lec M.F."/>
            <person name="Gruber M.A.M."/>
            <person name="Quinn O."/>
            <person name="Lovegrove M."/>
            <person name="Duncan E.J."/>
            <person name="Remnant E.J."/>
            <person name="Van Eeckhoven J."/>
            <person name="Graham B."/>
            <person name="Knapp R.A."/>
            <person name="Langford K.W."/>
            <person name="Kronenberg Z."/>
            <person name="Press M.O."/>
            <person name="Eacker S.M."/>
            <person name="Wilson-Rankin E.E."/>
            <person name="Purcell J."/>
            <person name="Lester P.J."/>
            <person name="Dearden P.K."/>
        </authorList>
    </citation>
    <scope>NUCLEOTIDE SEQUENCE</scope>
    <source>
        <strain evidence="2">Volc-1</strain>
    </source>
</reference>
<evidence type="ECO:0000313" key="2">
    <source>
        <dbReference type="EMBL" id="KAF7425715.1"/>
    </source>
</evidence>
<evidence type="ECO:0000256" key="1">
    <source>
        <dbReference type="SAM" id="MobiDB-lite"/>
    </source>
</evidence>
<sequence length="66" mass="7312">MQGINCASRDNPRLFQQGYVSVTPETPSTTKSNGTPSLPSCSLTRTSLKALKDSWDLPPPPHRWRT</sequence>
<keyword evidence="3" id="KW-1185">Reference proteome</keyword>
<evidence type="ECO:0000313" key="3">
    <source>
        <dbReference type="Proteomes" id="UP000600918"/>
    </source>
</evidence>
<dbReference type="Proteomes" id="UP000600918">
    <property type="component" value="Unassembled WGS sequence"/>
</dbReference>
<feature type="region of interest" description="Disordered" evidence="1">
    <location>
        <begin position="23"/>
        <end position="42"/>
    </location>
</feature>
<comment type="caution">
    <text evidence="2">The sequence shown here is derived from an EMBL/GenBank/DDBJ whole genome shotgun (WGS) entry which is preliminary data.</text>
</comment>
<dbReference type="AlphaFoldDB" id="A0A834P2N6"/>
<protein>
    <submittedName>
        <fullName evidence="2">Uncharacterized protein</fullName>
    </submittedName>
</protein>
<organism evidence="2 3">
    <name type="scientific">Vespula pensylvanica</name>
    <name type="common">Western yellow jacket</name>
    <name type="synonym">Wasp</name>
    <dbReference type="NCBI Taxonomy" id="30213"/>
    <lineage>
        <taxon>Eukaryota</taxon>
        <taxon>Metazoa</taxon>
        <taxon>Ecdysozoa</taxon>
        <taxon>Arthropoda</taxon>
        <taxon>Hexapoda</taxon>
        <taxon>Insecta</taxon>
        <taxon>Pterygota</taxon>
        <taxon>Neoptera</taxon>
        <taxon>Endopterygota</taxon>
        <taxon>Hymenoptera</taxon>
        <taxon>Apocrita</taxon>
        <taxon>Aculeata</taxon>
        <taxon>Vespoidea</taxon>
        <taxon>Vespidae</taxon>
        <taxon>Vespinae</taxon>
        <taxon>Vespula</taxon>
    </lineage>
</organism>
<accession>A0A834P2N6</accession>